<dbReference type="GO" id="GO:0016020">
    <property type="term" value="C:membrane"/>
    <property type="evidence" value="ECO:0007669"/>
    <property type="project" value="UniProtKB-SubCell"/>
</dbReference>
<protein>
    <submittedName>
        <fullName evidence="7">NINE protein</fullName>
    </submittedName>
</protein>
<dbReference type="Proteomes" id="UP000325755">
    <property type="component" value="Chromosome"/>
</dbReference>
<dbReference type="KEGG" id="mmob:F6R98_15050"/>
<dbReference type="AlphaFoldDB" id="A0A5Q0BJP8"/>
<dbReference type="InterPro" id="IPR007829">
    <property type="entry name" value="TM2"/>
</dbReference>
<proteinExistence type="predicted"/>
<name>A0A5Q0BJP8_9GAMM</name>
<evidence type="ECO:0000259" key="6">
    <source>
        <dbReference type="Pfam" id="PF05154"/>
    </source>
</evidence>
<gene>
    <name evidence="7" type="ORF">F6R98_15050</name>
</gene>
<dbReference type="OrthoDB" id="5567215at2"/>
<evidence type="ECO:0000313" key="8">
    <source>
        <dbReference type="Proteomes" id="UP000325755"/>
    </source>
</evidence>
<feature type="transmembrane region" description="Helical" evidence="5">
    <location>
        <begin position="80"/>
        <end position="107"/>
    </location>
</feature>
<dbReference type="Pfam" id="PF05154">
    <property type="entry name" value="TM2"/>
    <property type="match status" value="1"/>
</dbReference>
<feature type="transmembrane region" description="Helical" evidence="5">
    <location>
        <begin position="34"/>
        <end position="59"/>
    </location>
</feature>
<evidence type="ECO:0000256" key="5">
    <source>
        <dbReference type="SAM" id="Phobius"/>
    </source>
</evidence>
<feature type="transmembrane region" description="Helical" evidence="5">
    <location>
        <begin position="9"/>
        <end position="28"/>
    </location>
</feature>
<dbReference type="RefSeq" id="WP_153249756.1">
    <property type="nucleotide sequence ID" value="NZ_CP044205.1"/>
</dbReference>
<organism evidence="7 8">
    <name type="scientific">Candidatus Methylospira mobilis</name>
    <dbReference type="NCBI Taxonomy" id="1808979"/>
    <lineage>
        <taxon>Bacteria</taxon>
        <taxon>Pseudomonadati</taxon>
        <taxon>Pseudomonadota</taxon>
        <taxon>Gammaproteobacteria</taxon>
        <taxon>Methylococcales</taxon>
        <taxon>Methylococcaceae</taxon>
        <taxon>Candidatus Methylospira</taxon>
    </lineage>
</organism>
<evidence type="ECO:0000313" key="7">
    <source>
        <dbReference type="EMBL" id="QFY43779.1"/>
    </source>
</evidence>
<sequence length="116" mass="12719">MSGYYKNKFVAALLAIFFGSLGLHRFYLGQWWGLFYLLFSWTGLPGAVGVVEGVMFIISTETDWDYHYNNPKNPVSAGPGILGGIVIIAAVLSAAMLLFVMGFLGGFSMLTLTSHW</sequence>
<reference evidence="7 8" key="1">
    <citation type="submission" date="2019-09" db="EMBL/GenBank/DDBJ databases">
        <title>Ecophysiology of the spiral-shaped methanotroph Methylospira mobilis as revealed by the complete genome sequence.</title>
        <authorList>
            <person name="Oshkin I.Y."/>
            <person name="Dedysh S.N."/>
            <person name="Miroshnikov K."/>
            <person name="Danilova O.V."/>
            <person name="Hakobyan A."/>
            <person name="Liesack W."/>
        </authorList>
    </citation>
    <scope>NUCLEOTIDE SEQUENCE [LARGE SCALE GENOMIC DNA]</scope>
    <source>
        <strain evidence="7 8">Shm1</strain>
    </source>
</reference>
<keyword evidence="2 5" id="KW-0812">Transmembrane</keyword>
<evidence type="ECO:0000256" key="1">
    <source>
        <dbReference type="ARBA" id="ARBA00004141"/>
    </source>
</evidence>
<feature type="domain" description="TM2" evidence="6">
    <location>
        <begin position="6"/>
        <end position="53"/>
    </location>
</feature>
<keyword evidence="3 5" id="KW-1133">Transmembrane helix</keyword>
<dbReference type="InParanoid" id="A0A5Q0BJP8"/>
<evidence type="ECO:0000256" key="4">
    <source>
        <dbReference type="ARBA" id="ARBA00023136"/>
    </source>
</evidence>
<evidence type="ECO:0000256" key="3">
    <source>
        <dbReference type="ARBA" id="ARBA00022989"/>
    </source>
</evidence>
<evidence type="ECO:0000256" key="2">
    <source>
        <dbReference type="ARBA" id="ARBA00022692"/>
    </source>
</evidence>
<keyword evidence="4 5" id="KW-0472">Membrane</keyword>
<comment type="subcellular location">
    <subcellularLocation>
        <location evidence="1">Membrane</location>
        <topology evidence="1">Multi-pass membrane protein</topology>
    </subcellularLocation>
</comment>
<accession>A0A5Q0BJP8</accession>
<dbReference type="EMBL" id="CP044205">
    <property type="protein sequence ID" value="QFY43779.1"/>
    <property type="molecule type" value="Genomic_DNA"/>
</dbReference>
<keyword evidence="8" id="KW-1185">Reference proteome</keyword>